<name>A0A6J6EG79_9ZZZZ</name>
<sequence>MSEEEAIQSENSDVTAEEETVVEHDIEALLRERDEFKDIALRLQADFENYKKRVAQVHADDVNRATGKLAEELLPVLDACEAAFAHGADGVEPIWSALMGALSRQGLVAMDLVGQPFNPELAEAVMHEPGDGGDPVVVEVLRTGYEWKGRVLRAAMVKVKG</sequence>
<dbReference type="Gene3D" id="2.30.22.10">
    <property type="entry name" value="Head domain of nucleotide exchange factor GrpE"/>
    <property type="match status" value="1"/>
</dbReference>
<evidence type="ECO:0000256" key="3">
    <source>
        <dbReference type="SAM" id="MobiDB-lite"/>
    </source>
</evidence>
<dbReference type="GO" id="GO:0051082">
    <property type="term" value="F:unfolded protein binding"/>
    <property type="evidence" value="ECO:0007669"/>
    <property type="project" value="TreeGrafter"/>
</dbReference>
<keyword evidence="2" id="KW-0143">Chaperone</keyword>
<dbReference type="PANTHER" id="PTHR21237">
    <property type="entry name" value="GRPE PROTEIN"/>
    <property type="match status" value="1"/>
</dbReference>
<dbReference type="GO" id="GO:0051087">
    <property type="term" value="F:protein-folding chaperone binding"/>
    <property type="evidence" value="ECO:0007669"/>
    <property type="project" value="InterPro"/>
</dbReference>
<dbReference type="PANTHER" id="PTHR21237:SF23">
    <property type="entry name" value="GRPE PROTEIN HOMOLOG, MITOCHONDRIAL"/>
    <property type="match status" value="1"/>
</dbReference>
<dbReference type="GO" id="GO:0006457">
    <property type="term" value="P:protein folding"/>
    <property type="evidence" value="ECO:0007669"/>
    <property type="project" value="InterPro"/>
</dbReference>
<dbReference type="AlphaFoldDB" id="A0A6J6EG79"/>
<dbReference type="GO" id="GO:0000774">
    <property type="term" value="F:adenyl-nucleotide exchange factor activity"/>
    <property type="evidence" value="ECO:0007669"/>
    <property type="project" value="InterPro"/>
</dbReference>
<evidence type="ECO:0000256" key="2">
    <source>
        <dbReference type="ARBA" id="ARBA00023186"/>
    </source>
</evidence>
<dbReference type="PROSITE" id="PS01071">
    <property type="entry name" value="GRPE"/>
    <property type="match status" value="1"/>
</dbReference>
<gene>
    <name evidence="4" type="ORF">UFOPK1704_00653</name>
</gene>
<dbReference type="EMBL" id="CAEZTQ010000114">
    <property type="protein sequence ID" value="CAB4574856.1"/>
    <property type="molecule type" value="Genomic_DNA"/>
</dbReference>
<dbReference type="GO" id="GO:0042803">
    <property type="term" value="F:protein homodimerization activity"/>
    <property type="evidence" value="ECO:0007669"/>
    <property type="project" value="InterPro"/>
</dbReference>
<dbReference type="CDD" id="cd00446">
    <property type="entry name" value="GrpE"/>
    <property type="match status" value="1"/>
</dbReference>
<dbReference type="SUPFAM" id="SSF51064">
    <property type="entry name" value="Head domain of nucleotide exchange factor GrpE"/>
    <property type="match status" value="1"/>
</dbReference>
<dbReference type="InterPro" id="IPR009012">
    <property type="entry name" value="GrpE_head"/>
</dbReference>
<dbReference type="Pfam" id="PF01025">
    <property type="entry name" value="GrpE"/>
    <property type="match status" value="1"/>
</dbReference>
<proteinExistence type="inferred from homology"/>
<feature type="region of interest" description="Disordered" evidence="3">
    <location>
        <begin position="1"/>
        <end position="20"/>
    </location>
</feature>
<dbReference type="Gene3D" id="3.90.20.20">
    <property type="match status" value="1"/>
</dbReference>
<evidence type="ECO:0000256" key="1">
    <source>
        <dbReference type="ARBA" id="ARBA00009054"/>
    </source>
</evidence>
<evidence type="ECO:0000313" key="4">
    <source>
        <dbReference type="EMBL" id="CAB4574856.1"/>
    </source>
</evidence>
<accession>A0A6J6EG79</accession>
<protein>
    <submittedName>
        <fullName evidence="4">Unannotated protein</fullName>
    </submittedName>
</protein>
<dbReference type="InterPro" id="IPR013805">
    <property type="entry name" value="GrpE_CC"/>
</dbReference>
<comment type="similarity">
    <text evidence="1">Belongs to the GrpE family.</text>
</comment>
<dbReference type="SUPFAM" id="SSF58014">
    <property type="entry name" value="Coiled-coil domain of nucleotide exchange factor GrpE"/>
    <property type="match status" value="1"/>
</dbReference>
<dbReference type="HAMAP" id="MF_01151">
    <property type="entry name" value="GrpE"/>
    <property type="match status" value="1"/>
</dbReference>
<dbReference type="InterPro" id="IPR000740">
    <property type="entry name" value="GrpE"/>
</dbReference>
<organism evidence="4">
    <name type="scientific">freshwater metagenome</name>
    <dbReference type="NCBI Taxonomy" id="449393"/>
    <lineage>
        <taxon>unclassified sequences</taxon>
        <taxon>metagenomes</taxon>
        <taxon>ecological metagenomes</taxon>
    </lineage>
</organism>
<dbReference type="PRINTS" id="PR00773">
    <property type="entry name" value="GRPEPROTEIN"/>
</dbReference>
<reference evidence="4" key="1">
    <citation type="submission" date="2020-05" db="EMBL/GenBank/DDBJ databases">
        <authorList>
            <person name="Chiriac C."/>
            <person name="Salcher M."/>
            <person name="Ghai R."/>
            <person name="Kavagutti S V."/>
        </authorList>
    </citation>
    <scope>NUCLEOTIDE SEQUENCE</scope>
</reference>